<feature type="signal peptide" evidence="2">
    <location>
        <begin position="1"/>
        <end position="25"/>
    </location>
</feature>
<dbReference type="EMBL" id="CAKOGP040001736">
    <property type="protein sequence ID" value="CAJ1947663.1"/>
    <property type="molecule type" value="Genomic_DNA"/>
</dbReference>
<feature type="region of interest" description="Disordered" evidence="1">
    <location>
        <begin position="116"/>
        <end position="168"/>
    </location>
</feature>
<dbReference type="InterPro" id="IPR053021">
    <property type="entry name" value="Chloroplast_ADK"/>
</dbReference>
<dbReference type="InterPro" id="IPR018962">
    <property type="entry name" value="DUF1995"/>
</dbReference>
<evidence type="ECO:0000313" key="4">
    <source>
        <dbReference type="EMBL" id="CAJ1947663.1"/>
    </source>
</evidence>
<feature type="compositionally biased region" description="Acidic residues" evidence="1">
    <location>
        <begin position="70"/>
        <end position="84"/>
    </location>
</feature>
<feature type="domain" description="DUF1995" evidence="3">
    <location>
        <begin position="165"/>
        <end position="404"/>
    </location>
</feature>
<evidence type="ECO:0000256" key="2">
    <source>
        <dbReference type="SAM" id="SignalP"/>
    </source>
</evidence>
<feature type="chain" id="PRO_5042193862" description="DUF1995 domain-containing protein" evidence="2">
    <location>
        <begin position="26"/>
        <end position="447"/>
    </location>
</feature>
<feature type="compositionally biased region" description="Low complexity" evidence="1">
    <location>
        <begin position="57"/>
        <end position="68"/>
    </location>
</feature>
<dbReference type="Proteomes" id="UP001295423">
    <property type="component" value="Unassembled WGS sequence"/>
</dbReference>
<dbReference type="Pfam" id="PF09353">
    <property type="entry name" value="DUF1995"/>
    <property type="match status" value="1"/>
</dbReference>
<feature type="compositionally biased region" description="Low complexity" evidence="1">
    <location>
        <begin position="29"/>
        <end position="40"/>
    </location>
</feature>
<dbReference type="AlphaFoldDB" id="A0AAD2JGE9"/>
<reference evidence="4" key="1">
    <citation type="submission" date="2023-08" db="EMBL/GenBank/DDBJ databases">
        <authorList>
            <person name="Audoor S."/>
            <person name="Bilcke G."/>
        </authorList>
    </citation>
    <scope>NUCLEOTIDE SEQUENCE</scope>
</reference>
<evidence type="ECO:0000313" key="5">
    <source>
        <dbReference type="Proteomes" id="UP001295423"/>
    </source>
</evidence>
<dbReference type="PANTHER" id="PTHR35509:SF4">
    <property type="entry name" value="DUF1995 DOMAIN-CONTAINING PROTEIN"/>
    <property type="match status" value="1"/>
</dbReference>
<feature type="region of interest" description="Disordered" evidence="1">
    <location>
        <begin position="29"/>
        <end position="89"/>
    </location>
</feature>
<protein>
    <recommendedName>
        <fullName evidence="3">DUF1995 domain-containing protein</fullName>
    </recommendedName>
</protein>
<keyword evidence="5" id="KW-1185">Reference proteome</keyword>
<evidence type="ECO:0000256" key="1">
    <source>
        <dbReference type="SAM" id="MobiDB-lite"/>
    </source>
</evidence>
<comment type="caution">
    <text evidence="4">The sequence shown here is derived from an EMBL/GenBank/DDBJ whole genome shotgun (WGS) entry which is preliminary data.</text>
</comment>
<keyword evidence="2" id="KW-0732">Signal</keyword>
<feature type="compositionally biased region" description="Basic and acidic residues" evidence="1">
    <location>
        <begin position="119"/>
        <end position="145"/>
    </location>
</feature>
<sequence>MPIISSRSIIPTILLLTMVASSTHAFVGTTTSSAPTTTTTRMNKNHAPFPSSRIVALSSLSTTSRSSSVETEDTAGNDNNDNDSDSGGAAKQLLDKAAQLRAEIAAMEGKTVEQVTQEAKQKKQDQQDRLKQQEEENAVRIKERQASSSSASSKSDQGRSFVPLPNTVDDMIRQASRAVERAYQDGKTRQTVRFHLVPFEEDDPNERLQDVSNNYNVLEENQWPGGAQQMYREAGKPMTSALLRELRILPKKAAMDDKEDDAPASPQWSAPKIVQQDIWDFDGSALHTAESSAGPSGDIQALVFANTDVKYIRDIDEISKNIGPDRLFLLVNPFWRNLDSWSFNLLAPKAKDKAQQVIFTDDDNGNYSETYVNMIFQVRGEKCIAIKAYPYDWQIFAMREDDYYPNSEYSIRLGSCKDEPTSSLVTKLLNERPEFKETKTMRQFRKL</sequence>
<organism evidence="4 5">
    <name type="scientific">Cylindrotheca closterium</name>
    <dbReference type="NCBI Taxonomy" id="2856"/>
    <lineage>
        <taxon>Eukaryota</taxon>
        <taxon>Sar</taxon>
        <taxon>Stramenopiles</taxon>
        <taxon>Ochrophyta</taxon>
        <taxon>Bacillariophyta</taxon>
        <taxon>Bacillariophyceae</taxon>
        <taxon>Bacillariophycidae</taxon>
        <taxon>Bacillariales</taxon>
        <taxon>Bacillariaceae</taxon>
        <taxon>Cylindrotheca</taxon>
    </lineage>
</organism>
<name>A0AAD2JGE9_9STRA</name>
<accession>A0AAD2JGE9</accession>
<dbReference type="PANTHER" id="PTHR35509">
    <property type="entry name" value="DOMAIN PROTEIN, PUTATIVE (DUF1995)-RELATED"/>
    <property type="match status" value="1"/>
</dbReference>
<feature type="compositionally biased region" description="Low complexity" evidence="1">
    <location>
        <begin position="146"/>
        <end position="155"/>
    </location>
</feature>
<proteinExistence type="predicted"/>
<evidence type="ECO:0000259" key="3">
    <source>
        <dbReference type="Pfam" id="PF09353"/>
    </source>
</evidence>
<gene>
    <name evidence="4" type="ORF">CYCCA115_LOCUS11246</name>
</gene>